<evidence type="ECO:0000313" key="2">
    <source>
        <dbReference type="EMBL" id="CBN80086.1"/>
    </source>
</evidence>
<dbReference type="OrthoDB" id="10442079at2759"/>
<sequence length="181" mass="18551">MRSSVVLICAAALSLANGVNAFFVPAAARLVGGASSASRVSHIVSTSSIAHGARCSCASCAGVHGRSCSCPSCSSAGISGRSCSAGCRCTGCSMRMKAQRDREDTTSPVGQRATCQCPDCGVLKSRPRSRGAASSVMMMSMGGGEGEGVLRQRLADEPESVQFEDTMAAIAEGFDYVPKRL</sequence>
<feature type="chain" id="PRO_5003117244" evidence="1">
    <location>
        <begin position="22"/>
        <end position="181"/>
    </location>
</feature>
<proteinExistence type="predicted"/>
<reference evidence="2 3" key="1">
    <citation type="journal article" date="2010" name="Nature">
        <title>The Ectocarpus genome and the independent evolution of multicellularity in brown algae.</title>
        <authorList>
            <person name="Cock J.M."/>
            <person name="Sterck L."/>
            <person name="Rouze P."/>
            <person name="Scornet D."/>
            <person name="Allen A.E."/>
            <person name="Amoutzias G."/>
            <person name="Anthouard V."/>
            <person name="Artiguenave F."/>
            <person name="Aury J.M."/>
            <person name="Badger J.H."/>
            <person name="Beszteri B."/>
            <person name="Billiau K."/>
            <person name="Bonnet E."/>
            <person name="Bothwell J.H."/>
            <person name="Bowler C."/>
            <person name="Boyen C."/>
            <person name="Brownlee C."/>
            <person name="Carrano C.J."/>
            <person name="Charrier B."/>
            <person name="Cho G.Y."/>
            <person name="Coelho S.M."/>
            <person name="Collen J."/>
            <person name="Corre E."/>
            <person name="Da Silva C."/>
            <person name="Delage L."/>
            <person name="Delaroque N."/>
            <person name="Dittami S.M."/>
            <person name="Doulbeau S."/>
            <person name="Elias M."/>
            <person name="Farnham G."/>
            <person name="Gachon C.M."/>
            <person name="Gschloessl B."/>
            <person name="Heesch S."/>
            <person name="Jabbari K."/>
            <person name="Jubin C."/>
            <person name="Kawai H."/>
            <person name="Kimura K."/>
            <person name="Kloareg B."/>
            <person name="Kupper F.C."/>
            <person name="Lang D."/>
            <person name="Le Bail A."/>
            <person name="Leblanc C."/>
            <person name="Lerouge P."/>
            <person name="Lohr M."/>
            <person name="Lopez P.J."/>
            <person name="Martens C."/>
            <person name="Maumus F."/>
            <person name="Michel G."/>
            <person name="Miranda-Saavedra D."/>
            <person name="Morales J."/>
            <person name="Moreau H."/>
            <person name="Motomura T."/>
            <person name="Nagasato C."/>
            <person name="Napoli C.A."/>
            <person name="Nelson D.R."/>
            <person name="Nyvall-Collen P."/>
            <person name="Peters A.F."/>
            <person name="Pommier C."/>
            <person name="Potin P."/>
            <person name="Poulain J."/>
            <person name="Quesneville H."/>
            <person name="Read B."/>
            <person name="Rensing S.A."/>
            <person name="Ritter A."/>
            <person name="Rousvoal S."/>
            <person name="Samanta M."/>
            <person name="Samson G."/>
            <person name="Schroeder D.C."/>
            <person name="Segurens B."/>
            <person name="Strittmatter M."/>
            <person name="Tonon T."/>
            <person name="Tregear J.W."/>
            <person name="Valentin K."/>
            <person name="von Dassow P."/>
            <person name="Yamagishi T."/>
            <person name="Van de Peer Y."/>
            <person name="Wincker P."/>
        </authorList>
    </citation>
    <scope>NUCLEOTIDE SEQUENCE [LARGE SCALE GENOMIC DNA]</scope>
    <source>
        <strain evidence="3">Ec32 / CCAP1310/4</strain>
    </source>
</reference>
<dbReference type="AlphaFoldDB" id="D8LKV3"/>
<feature type="signal peptide" evidence="1">
    <location>
        <begin position="1"/>
        <end position="21"/>
    </location>
</feature>
<organism evidence="2 3">
    <name type="scientific">Ectocarpus siliculosus</name>
    <name type="common">Brown alga</name>
    <name type="synonym">Conferva siliculosa</name>
    <dbReference type="NCBI Taxonomy" id="2880"/>
    <lineage>
        <taxon>Eukaryota</taxon>
        <taxon>Sar</taxon>
        <taxon>Stramenopiles</taxon>
        <taxon>Ochrophyta</taxon>
        <taxon>PX clade</taxon>
        <taxon>Phaeophyceae</taxon>
        <taxon>Ectocarpales</taxon>
        <taxon>Ectocarpaceae</taxon>
        <taxon>Ectocarpus</taxon>
    </lineage>
</organism>
<dbReference type="Proteomes" id="UP000002630">
    <property type="component" value="Unassembled WGS sequence"/>
</dbReference>
<evidence type="ECO:0000313" key="3">
    <source>
        <dbReference type="Proteomes" id="UP000002630"/>
    </source>
</evidence>
<keyword evidence="3" id="KW-1185">Reference proteome</keyword>
<accession>D8LKV3</accession>
<dbReference type="EMBL" id="FN649760">
    <property type="protein sequence ID" value="CBN80086.1"/>
    <property type="molecule type" value="Genomic_DNA"/>
</dbReference>
<dbReference type="InParanoid" id="D8LKV3"/>
<keyword evidence="1" id="KW-0732">Signal</keyword>
<evidence type="ECO:0000256" key="1">
    <source>
        <dbReference type="SAM" id="SignalP"/>
    </source>
</evidence>
<gene>
    <name evidence="2" type="ORF">Esi_0031_0056</name>
</gene>
<name>D8LKV3_ECTSI</name>
<protein>
    <submittedName>
        <fullName evidence="2">Uncharacterized protein</fullName>
    </submittedName>
</protein>